<dbReference type="SUPFAM" id="SSF52833">
    <property type="entry name" value="Thioredoxin-like"/>
    <property type="match status" value="1"/>
</dbReference>
<evidence type="ECO:0000259" key="1">
    <source>
        <dbReference type="Pfam" id="PF13098"/>
    </source>
</evidence>
<name>A0A4R8M5N4_9BACT</name>
<dbReference type="AlphaFoldDB" id="A0A4R8M5N4"/>
<dbReference type="Pfam" id="PF13098">
    <property type="entry name" value="Thioredoxin_2"/>
    <property type="match status" value="1"/>
</dbReference>
<reference evidence="2 3" key="1">
    <citation type="submission" date="2019-03" db="EMBL/GenBank/DDBJ databases">
        <title>Genomic Encyclopedia of Type Strains, Phase IV (KMG-IV): sequencing the most valuable type-strain genomes for metagenomic binning, comparative biology and taxonomic classification.</title>
        <authorList>
            <person name="Goeker M."/>
        </authorList>
    </citation>
    <scope>NUCLEOTIDE SEQUENCE [LARGE SCALE GENOMIC DNA]</scope>
    <source>
        <strain evidence="2 3">DSM 25964</strain>
    </source>
</reference>
<keyword evidence="3" id="KW-1185">Reference proteome</keyword>
<dbReference type="RefSeq" id="WP_133958146.1">
    <property type="nucleotide sequence ID" value="NZ_SORI01000015.1"/>
</dbReference>
<dbReference type="EMBL" id="SORI01000015">
    <property type="protein sequence ID" value="TDY57998.1"/>
    <property type="molecule type" value="Genomic_DNA"/>
</dbReference>
<evidence type="ECO:0000313" key="3">
    <source>
        <dbReference type="Proteomes" id="UP000295066"/>
    </source>
</evidence>
<sequence length="78" mass="9110">MSKVLDQFSEKHGDKFEVQIVNVRDFPDVARLYQVRYVPTLVFLDETGKMLDKRVGYMPLDALEKHWEGLGYDMETGN</sequence>
<dbReference type="Proteomes" id="UP000295066">
    <property type="component" value="Unassembled WGS sequence"/>
</dbReference>
<organism evidence="2 3">
    <name type="scientific">Aminivibrio pyruvatiphilus</name>
    <dbReference type="NCBI Taxonomy" id="1005740"/>
    <lineage>
        <taxon>Bacteria</taxon>
        <taxon>Thermotogati</taxon>
        <taxon>Synergistota</taxon>
        <taxon>Synergistia</taxon>
        <taxon>Synergistales</taxon>
        <taxon>Aminobacteriaceae</taxon>
        <taxon>Aminivibrio</taxon>
    </lineage>
</organism>
<dbReference type="OrthoDB" id="5668at2"/>
<gene>
    <name evidence="2" type="ORF">C8D99_11516</name>
</gene>
<proteinExistence type="predicted"/>
<dbReference type="CDD" id="cd02947">
    <property type="entry name" value="TRX_family"/>
    <property type="match status" value="1"/>
</dbReference>
<accession>A0A4R8M5N4</accession>
<dbReference type="Gene3D" id="3.40.30.10">
    <property type="entry name" value="Glutaredoxin"/>
    <property type="match status" value="1"/>
</dbReference>
<evidence type="ECO:0000313" key="2">
    <source>
        <dbReference type="EMBL" id="TDY57998.1"/>
    </source>
</evidence>
<comment type="caution">
    <text evidence="2">The sequence shown here is derived from an EMBL/GenBank/DDBJ whole genome shotgun (WGS) entry which is preliminary data.</text>
</comment>
<dbReference type="InterPro" id="IPR012336">
    <property type="entry name" value="Thioredoxin-like_fold"/>
</dbReference>
<feature type="domain" description="Thioredoxin-like fold" evidence="1">
    <location>
        <begin position="12"/>
        <end position="65"/>
    </location>
</feature>
<dbReference type="InterPro" id="IPR036249">
    <property type="entry name" value="Thioredoxin-like_sf"/>
</dbReference>
<protein>
    <submittedName>
        <fullName evidence="2">Thioredoxin</fullName>
    </submittedName>
</protein>